<sequence length="62" mass="6633">MIKNMGSLDRILRAIVGLVLLSLVFVGPKTLWGLIGLVPLGTAFIGFCPAYLPFGIKTCKKA</sequence>
<keyword evidence="1" id="KW-1133">Transmembrane helix</keyword>
<proteinExistence type="predicted"/>
<dbReference type="RefSeq" id="WP_183265484.1">
    <property type="nucleotide sequence ID" value="NZ_JACHFJ010000002.1"/>
</dbReference>
<keyword evidence="4" id="KW-1185">Reference proteome</keyword>
<reference evidence="3 4" key="1">
    <citation type="submission" date="2020-08" db="EMBL/GenBank/DDBJ databases">
        <title>Genomic Encyclopedia of Type Strains, Phase IV (KMG-IV): sequencing the most valuable type-strain genomes for metagenomic binning, comparative biology and taxonomic classification.</title>
        <authorList>
            <person name="Goeker M."/>
        </authorList>
    </citation>
    <scope>NUCLEOTIDE SEQUENCE [LARGE SCALE GENOMIC DNA]</scope>
    <source>
        <strain evidence="3 4">DSM 27026</strain>
    </source>
</reference>
<gene>
    <name evidence="3" type="ORF">HNP71_000698</name>
</gene>
<evidence type="ECO:0000313" key="4">
    <source>
        <dbReference type="Proteomes" id="UP000553706"/>
    </source>
</evidence>
<dbReference type="Proteomes" id="UP000553706">
    <property type="component" value="Unassembled WGS sequence"/>
</dbReference>
<dbReference type="AlphaFoldDB" id="A0A840VLW4"/>
<dbReference type="InterPro" id="IPR021309">
    <property type="entry name" value="YgaP-like_TM"/>
</dbReference>
<feature type="transmembrane region" description="Helical" evidence="1">
    <location>
        <begin position="34"/>
        <end position="54"/>
    </location>
</feature>
<evidence type="ECO:0000313" key="3">
    <source>
        <dbReference type="EMBL" id="MBB5372460.1"/>
    </source>
</evidence>
<keyword evidence="1" id="KW-0812">Transmembrane</keyword>
<keyword evidence="1" id="KW-0472">Membrane</keyword>
<accession>A0A840VLW4</accession>
<evidence type="ECO:0000256" key="1">
    <source>
        <dbReference type="SAM" id="Phobius"/>
    </source>
</evidence>
<protein>
    <recommendedName>
        <fullName evidence="2">Inner membrane protein YgaP-like transmembrane domain-containing protein</fullName>
    </recommendedName>
</protein>
<feature type="domain" description="Inner membrane protein YgaP-like transmembrane" evidence="2">
    <location>
        <begin position="1"/>
        <end position="61"/>
    </location>
</feature>
<organism evidence="3 4">
    <name type="scientific">Acidocella aromatica</name>
    <dbReference type="NCBI Taxonomy" id="1303579"/>
    <lineage>
        <taxon>Bacteria</taxon>
        <taxon>Pseudomonadati</taxon>
        <taxon>Pseudomonadota</taxon>
        <taxon>Alphaproteobacteria</taxon>
        <taxon>Acetobacterales</taxon>
        <taxon>Acidocellaceae</taxon>
        <taxon>Acidocella</taxon>
    </lineage>
</organism>
<dbReference type="EMBL" id="JACHFJ010000002">
    <property type="protein sequence ID" value="MBB5372460.1"/>
    <property type="molecule type" value="Genomic_DNA"/>
</dbReference>
<evidence type="ECO:0000259" key="2">
    <source>
        <dbReference type="Pfam" id="PF11127"/>
    </source>
</evidence>
<comment type="caution">
    <text evidence="3">The sequence shown here is derived from an EMBL/GenBank/DDBJ whole genome shotgun (WGS) entry which is preliminary data.</text>
</comment>
<name>A0A840VLW4_9PROT</name>
<feature type="transmembrane region" description="Helical" evidence="1">
    <location>
        <begin position="12"/>
        <end position="28"/>
    </location>
</feature>
<dbReference type="Pfam" id="PF11127">
    <property type="entry name" value="YgaP-like_TM"/>
    <property type="match status" value="1"/>
</dbReference>